<organism evidence="2 3">
    <name type="scientific">Microbacter margulisiae</name>
    <dbReference type="NCBI Taxonomy" id="1350067"/>
    <lineage>
        <taxon>Bacteria</taxon>
        <taxon>Pseudomonadati</taxon>
        <taxon>Bacteroidota</taxon>
        <taxon>Bacteroidia</taxon>
        <taxon>Bacteroidales</taxon>
        <taxon>Porphyromonadaceae</taxon>
        <taxon>Microbacter</taxon>
    </lineage>
</organism>
<keyword evidence="1" id="KW-1133">Transmembrane helix</keyword>
<dbReference type="RefSeq" id="WP_183412656.1">
    <property type="nucleotide sequence ID" value="NZ_JACHYB010000001.1"/>
</dbReference>
<evidence type="ECO:0000256" key="1">
    <source>
        <dbReference type="SAM" id="Phobius"/>
    </source>
</evidence>
<keyword evidence="3" id="KW-1185">Reference proteome</keyword>
<gene>
    <name evidence="2" type="ORF">FHX64_000982</name>
</gene>
<dbReference type="EMBL" id="JACHYB010000001">
    <property type="protein sequence ID" value="MBB3186819.1"/>
    <property type="molecule type" value="Genomic_DNA"/>
</dbReference>
<feature type="transmembrane region" description="Helical" evidence="1">
    <location>
        <begin position="59"/>
        <end position="77"/>
    </location>
</feature>
<feature type="transmembrane region" description="Helical" evidence="1">
    <location>
        <begin position="27"/>
        <end position="47"/>
    </location>
</feature>
<dbReference type="AlphaFoldDB" id="A0A7W5DQQ1"/>
<keyword evidence="1" id="KW-0472">Membrane</keyword>
<evidence type="ECO:0000313" key="3">
    <source>
        <dbReference type="Proteomes" id="UP000544222"/>
    </source>
</evidence>
<proteinExistence type="predicted"/>
<evidence type="ECO:0000313" key="2">
    <source>
        <dbReference type="EMBL" id="MBB3186819.1"/>
    </source>
</evidence>
<sequence length="186" mass="21231">MIKGGLDYDKTVETNKLVFKGQSYEKAVSYGFILIMFGGTCIISYFIFKNQLKGNPSVMDYAIAIVIPMVMIWAAAMESRTLLTRDKLREVAITISLTRAKPKLVEAAKKLNWNLSMETDKYMIFETTFGSIEDKQTITLIFSPDNKVYFNSIYWPAIYLGPARFEINYQAFVTAYQSVEKESNIS</sequence>
<name>A0A7W5DQQ1_9PORP</name>
<dbReference type="Proteomes" id="UP000544222">
    <property type="component" value="Unassembled WGS sequence"/>
</dbReference>
<reference evidence="2 3" key="1">
    <citation type="submission" date="2020-08" db="EMBL/GenBank/DDBJ databases">
        <title>Genomic Encyclopedia of Type Strains, Phase IV (KMG-IV): sequencing the most valuable type-strain genomes for metagenomic binning, comparative biology and taxonomic classification.</title>
        <authorList>
            <person name="Goeker M."/>
        </authorList>
    </citation>
    <scope>NUCLEOTIDE SEQUENCE [LARGE SCALE GENOMIC DNA]</scope>
    <source>
        <strain evidence="2 3">DSM 27471</strain>
    </source>
</reference>
<accession>A0A7W5DQQ1</accession>
<protein>
    <submittedName>
        <fullName evidence="2">Uncharacterized protein</fullName>
    </submittedName>
</protein>
<keyword evidence="1" id="KW-0812">Transmembrane</keyword>
<comment type="caution">
    <text evidence="2">The sequence shown here is derived from an EMBL/GenBank/DDBJ whole genome shotgun (WGS) entry which is preliminary data.</text>
</comment>